<gene>
    <name evidence="1" type="ORF">HINF_LOCUS35214</name>
    <name evidence="2" type="ORF">HINF_LOCUS72929</name>
</gene>
<evidence type="ECO:0000313" key="3">
    <source>
        <dbReference type="Proteomes" id="UP001642409"/>
    </source>
</evidence>
<dbReference type="EMBL" id="CAXDID020000587">
    <property type="protein sequence ID" value="CAL6104743.1"/>
    <property type="molecule type" value="Genomic_DNA"/>
</dbReference>
<protein>
    <submittedName>
        <fullName evidence="2">Hypothetical_protein</fullName>
    </submittedName>
</protein>
<reference evidence="1" key="1">
    <citation type="submission" date="2023-06" db="EMBL/GenBank/DDBJ databases">
        <authorList>
            <person name="Kurt Z."/>
        </authorList>
    </citation>
    <scope>NUCLEOTIDE SEQUENCE</scope>
</reference>
<comment type="caution">
    <text evidence="1">The sequence shown here is derived from an EMBL/GenBank/DDBJ whole genome shotgun (WGS) entry which is preliminary data.</text>
</comment>
<sequence>MERDNCSQNDLQQIFNQLHVDLSLHGVRGKLMSKCVRARAKKMLMFQTEIARFNKLLEHDEKEKHEGEIVALCQEMYLQFGIEFSPFKIMTFKSRKLDERLIGKSLTAQYETVNIAVCQYLKLLDSLTVSEAYIERLFSYLGRATENRGRDSLKMGTFESLCYLKINGTLQDALKKLQIEIQEEEM</sequence>
<name>A0AA86Q7R6_9EUKA</name>
<evidence type="ECO:0000313" key="2">
    <source>
        <dbReference type="EMBL" id="CAL6104743.1"/>
    </source>
</evidence>
<organism evidence="1">
    <name type="scientific">Hexamita inflata</name>
    <dbReference type="NCBI Taxonomy" id="28002"/>
    <lineage>
        <taxon>Eukaryota</taxon>
        <taxon>Metamonada</taxon>
        <taxon>Diplomonadida</taxon>
        <taxon>Hexamitidae</taxon>
        <taxon>Hexamitinae</taxon>
        <taxon>Hexamita</taxon>
    </lineage>
</organism>
<keyword evidence="3" id="KW-1185">Reference proteome</keyword>
<reference evidence="2 3" key="2">
    <citation type="submission" date="2024-07" db="EMBL/GenBank/DDBJ databases">
        <authorList>
            <person name="Akdeniz Z."/>
        </authorList>
    </citation>
    <scope>NUCLEOTIDE SEQUENCE [LARGE SCALE GENOMIC DNA]</scope>
</reference>
<evidence type="ECO:0000313" key="1">
    <source>
        <dbReference type="EMBL" id="CAI9947569.1"/>
    </source>
</evidence>
<dbReference type="Proteomes" id="UP001642409">
    <property type="component" value="Unassembled WGS sequence"/>
</dbReference>
<dbReference type="AlphaFoldDB" id="A0AA86Q7R6"/>
<dbReference type="EMBL" id="CATOUU010000777">
    <property type="protein sequence ID" value="CAI9947569.1"/>
    <property type="molecule type" value="Genomic_DNA"/>
</dbReference>
<proteinExistence type="predicted"/>
<accession>A0AA86Q7R6</accession>